<dbReference type="EMBL" id="ML170199">
    <property type="protein sequence ID" value="TDL19185.1"/>
    <property type="molecule type" value="Genomic_DNA"/>
</dbReference>
<keyword evidence="2" id="KW-1185">Reference proteome</keyword>
<organism evidence="1 2">
    <name type="scientific">Rickenella mellea</name>
    <dbReference type="NCBI Taxonomy" id="50990"/>
    <lineage>
        <taxon>Eukaryota</taxon>
        <taxon>Fungi</taxon>
        <taxon>Dikarya</taxon>
        <taxon>Basidiomycota</taxon>
        <taxon>Agaricomycotina</taxon>
        <taxon>Agaricomycetes</taxon>
        <taxon>Hymenochaetales</taxon>
        <taxon>Rickenellaceae</taxon>
        <taxon>Rickenella</taxon>
    </lineage>
</organism>
<sequence>MPNPQRTTAHNSDFFCKPSEAFLLLNRLFLTVICSCTPTHHAIVVVRISPALPPSIQTNLGMFLHFPRVSGGPHQSQLIPPKWDSKIWFVYISIPNLNSQAVQHFTIGVADHNGLISAPWHCVGPTSEHSLCDARIKRQFDFELVGTMEDRDIITFRNIVRSQDTDGKEFCVAIGSQIEAVLSFYRCWYHFQRKLHEIFLTGIVKWYPDLLKSPVQKHRDYERKLHDQFRRATGLNVLAVIEEKEKLRVSGKR</sequence>
<evidence type="ECO:0000313" key="2">
    <source>
        <dbReference type="Proteomes" id="UP000294933"/>
    </source>
</evidence>
<gene>
    <name evidence="1" type="ORF">BD410DRAFT_805964</name>
</gene>
<dbReference type="Proteomes" id="UP000294933">
    <property type="component" value="Unassembled WGS sequence"/>
</dbReference>
<protein>
    <submittedName>
        <fullName evidence="1">Uncharacterized protein</fullName>
    </submittedName>
</protein>
<evidence type="ECO:0000313" key="1">
    <source>
        <dbReference type="EMBL" id="TDL19185.1"/>
    </source>
</evidence>
<dbReference type="VEuPathDB" id="FungiDB:BD410DRAFT_805964"/>
<dbReference type="AlphaFoldDB" id="A0A4Y7PVL7"/>
<accession>A0A4Y7PVL7</accession>
<reference evidence="1 2" key="1">
    <citation type="submission" date="2018-06" db="EMBL/GenBank/DDBJ databases">
        <title>A transcriptomic atlas of mushroom development highlights an independent origin of complex multicellularity.</title>
        <authorList>
            <consortium name="DOE Joint Genome Institute"/>
            <person name="Krizsan K."/>
            <person name="Almasi E."/>
            <person name="Merenyi Z."/>
            <person name="Sahu N."/>
            <person name="Viragh M."/>
            <person name="Koszo T."/>
            <person name="Mondo S."/>
            <person name="Kiss B."/>
            <person name="Balint B."/>
            <person name="Kues U."/>
            <person name="Barry K."/>
            <person name="Hegedus J.C."/>
            <person name="Henrissat B."/>
            <person name="Johnson J."/>
            <person name="Lipzen A."/>
            <person name="Ohm R."/>
            <person name="Nagy I."/>
            <person name="Pangilinan J."/>
            <person name="Yan J."/>
            <person name="Xiong Y."/>
            <person name="Grigoriev I.V."/>
            <person name="Hibbett D.S."/>
            <person name="Nagy L.G."/>
        </authorList>
    </citation>
    <scope>NUCLEOTIDE SEQUENCE [LARGE SCALE GENOMIC DNA]</scope>
    <source>
        <strain evidence="1 2">SZMC22713</strain>
    </source>
</reference>
<proteinExistence type="predicted"/>
<name>A0A4Y7PVL7_9AGAM</name>